<gene>
    <name evidence="1" type="ORF">XAT740_LOCUS37561</name>
</gene>
<dbReference type="Proteomes" id="UP000663828">
    <property type="component" value="Unassembled WGS sequence"/>
</dbReference>
<organism evidence="1 2">
    <name type="scientific">Adineta ricciae</name>
    <name type="common">Rotifer</name>
    <dbReference type="NCBI Taxonomy" id="249248"/>
    <lineage>
        <taxon>Eukaryota</taxon>
        <taxon>Metazoa</taxon>
        <taxon>Spiralia</taxon>
        <taxon>Gnathifera</taxon>
        <taxon>Rotifera</taxon>
        <taxon>Eurotatoria</taxon>
        <taxon>Bdelloidea</taxon>
        <taxon>Adinetida</taxon>
        <taxon>Adinetidae</taxon>
        <taxon>Adineta</taxon>
    </lineage>
</organism>
<name>A0A815QFL1_ADIRI</name>
<evidence type="ECO:0000313" key="1">
    <source>
        <dbReference type="EMBL" id="CAF1463346.1"/>
    </source>
</evidence>
<reference evidence="1" key="1">
    <citation type="submission" date="2021-02" db="EMBL/GenBank/DDBJ databases">
        <authorList>
            <person name="Nowell W R."/>
        </authorList>
    </citation>
    <scope>NUCLEOTIDE SEQUENCE</scope>
</reference>
<comment type="caution">
    <text evidence="1">The sequence shown here is derived from an EMBL/GenBank/DDBJ whole genome shotgun (WGS) entry which is preliminary data.</text>
</comment>
<dbReference type="EMBL" id="CAJNOR010003960">
    <property type="protein sequence ID" value="CAF1463346.1"/>
    <property type="molecule type" value="Genomic_DNA"/>
</dbReference>
<keyword evidence="2" id="KW-1185">Reference proteome</keyword>
<sequence>DYLVTFISELLITTSNSIILQSTSLVQLTQSTNQLTRSLLTIASNRCYELSFKLYSIRTKIAYEDVQLAVNQLLQCASNVLSAVNGPLQERTQILDLDYSRANTITSDYDTDLESSWSNLSKNNLFYH</sequence>
<feature type="non-terminal residue" evidence="1">
    <location>
        <position position="128"/>
    </location>
</feature>
<evidence type="ECO:0000313" key="2">
    <source>
        <dbReference type="Proteomes" id="UP000663828"/>
    </source>
</evidence>
<proteinExistence type="predicted"/>
<accession>A0A815QFL1</accession>
<protein>
    <submittedName>
        <fullName evidence="1">Uncharacterized protein</fullName>
    </submittedName>
</protein>
<dbReference type="AlphaFoldDB" id="A0A815QFL1"/>